<evidence type="ECO:0000313" key="6">
    <source>
        <dbReference type="EMBL" id="KAK5699906.1"/>
    </source>
</evidence>
<sequence length="243" mass="27839">MDAHIDDDEPLQLPSDTLQLLVDFKAEQEVQKKHFESLKAKAEDDFTNKDAKLSMDVFGEDWQASQFWYTDETARVLAEQLLDGASSESSIAVVSAPSVYIALRNLLSDKPDTTRPTIKLLEYDRRFEVFGTDFVYYNFENPLELPAELKNHFDRIICDPPFLSEDCQTKTALSVRYLAKSWTDGKDGLRFISCTGERVGETIAKLYSKIAVKTTSFEPQHSKGLSNEFRCYANFECPSWTWR</sequence>
<dbReference type="PROSITE" id="PS00092">
    <property type="entry name" value="N6_MTASE"/>
    <property type="match status" value="1"/>
</dbReference>
<dbReference type="InterPro" id="IPR041370">
    <property type="entry name" value="Mlase_EEF1AKMT1/ZCCHC4"/>
</dbReference>
<reference evidence="6" key="1">
    <citation type="submission" date="2023-08" db="EMBL/GenBank/DDBJ databases">
        <title>Black Yeasts Isolated from many extreme environments.</title>
        <authorList>
            <person name="Coleine C."/>
            <person name="Stajich J.E."/>
            <person name="Selbmann L."/>
        </authorList>
    </citation>
    <scope>NUCLEOTIDE SEQUENCE</scope>
    <source>
        <strain evidence="6">CCFEE 5810</strain>
    </source>
</reference>
<comment type="function">
    <text evidence="5">S-adenosyl-L-methionine-dependent protein-lysine N-methyltransferase that trimethylates elongation factor 1-alpha at 'Lys-79'.</text>
</comment>
<keyword evidence="4 5" id="KW-0808">Transferase</keyword>
<dbReference type="HAMAP" id="MF_03187">
    <property type="entry name" value="Methyltr_EFM5"/>
    <property type="match status" value="1"/>
</dbReference>
<name>A0AAN8A2C5_9PEZI</name>
<comment type="caution">
    <text evidence="6">The sequence shown here is derived from an EMBL/GenBank/DDBJ whole genome shotgun (WGS) entry which is preliminary data.</text>
</comment>
<gene>
    <name evidence="6" type="primary">EFM5_1</name>
    <name evidence="5" type="synonym">EFM5</name>
    <name evidence="6" type="ORF">LTR97_006040</name>
</gene>
<proteinExistence type="inferred from homology"/>
<accession>A0AAN8A2C5</accession>
<dbReference type="EC" id="2.1.1.-" evidence="5"/>
<evidence type="ECO:0000256" key="5">
    <source>
        <dbReference type="HAMAP-Rule" id="MF_03187"/>
    </source>
</evidence>
<dbReference type="Proteomes" id="UP001310594">
    <property type="component" value="Unassembled WGS sequence"/>
</dbReference>
<dbReference type="GO" id="GO:0032259">
    <property type="term" value="P:methylation"/>
    <property type="evidence" value="ECO:0007669"/>
    <property type="project" value="UniProtKB-KW"/>
</dbReference>
<dbReference type="GO" id="GO:0003676">
    <property type="term" value="F:nucleic acid binding"/>
    <property type="evidence" value="ECO:0007669"/>
    <property type="project" value="InterPro"/>
</dbReference>
<dbReference type="Pfam" id="PF10237">
    <property type="entry name" value="N6-adenineMlase"/>
    <property type="match status" value="1"/>
</dbReference>
<dbReference type="GO" id="GO:0016279">
    <property type="term" value="F:protein-lysine N-methyltransferase activity"/>
    <property type="evidence" value="ECO:0007669"/>
    <property type="project" value="UniProtKB-UniRule"/>
</dbReference>
<organism evidence="6 7">
    <name type="scientific">Elasticomyces elasticus</name>
    <dbReference type="NCBI Taxonomy" id="574655"/>
    <lineage>
        <taxon>Eukaryota</taxon>
        <taxon>Fungi</taxon>
        <taxon>Dikarya</taxon>
        <taxon>Ascomycota</taxon>
        <taxon>Pezizomycotina</taxon>
        <taxon>Dothideomycetes</taxon>
        <taxon>Dothideomycetidae</taxon>
        <taxon>Mycosphaerellales</taxon>
        <taxon>Teratosphaeriaceae</taxon>
        <taxon>Elasticomyces</taxon>
    </lineage>
</organism>
<evidence type="ECO:0000313" key="7">
    <source>
        <dbReference type="Proteomes" id="UP001310594"/>
    </source>
</evidence>
<dbReference type="InterPro" id="IPR019369">
    <property type="entry name" value="Efm5/EEF1AKMT1"/>
</dbReference>
<keyword evidence="3 5" id="KW-0489">Methyltransferase</keyword>
<comment type="similarity">
    <text evidence="5">Belongs to the class I-like SAM-binding methyltransferase superfamily. EFM5 family.</text>
</comment>
<protein>
    <recommendedName>
        <fullName evidence="5">Protein-lysine N-methyltransferase EFM5</fullName>
        <ecNumber evidence="5">2.1.1.-</ecNumber>
    </recommendedName>
    <alternativeName>
        <fullName evidence="5">Elongation factor methyltransferase 5</fullName>
    </alternativeName>
</protein>
<evidence type="ECO:0000256" key="4">
    <source>
        <dbReference type="ARBA" id="ARBA00022679"/>
    </source>
</evidence>
<comment type="subcellular location">
    <subcellularLocation>
        <location evidence="1 5">Cytoplasm</location>
    </subcellularLocation>
</comment>
<keyword evidence="2 5" id="KW-0963">Cytoplasm</keyword>
<dbReference type="GO" id="GO:0005737">
    <property type="term" value="C:cytoplasm"/>
    <property type="evidence" value="ECO:0007669"/>
    <property type="project" value="UniProtKB-SubCell"/>
</dbReference>
<dbReference type="EMBL" id="JAVRQU010000008">
    <property type="protein sequence ID" value="KAK5699906.1"/>
    <property type="molecule type" value="Genomic_DNA"/>
</dbReference>
<dbReference type="InterPro" id="IPR002052">
    <property type="entry name" value="DNA_methylase_N6_adenine_CS"/>
</dbReference>
<evidence type="ECO:0000256" key="1">
    <source>
        <dbReference type="ARBA" id="ARBA00004496"/>
    </source>
</evidence>
<evidence type="ECO:0000256" key="3">
    <source>
        <dbReference type="ARBA" id="ARBA00022603"/>
    </source>
</evidence>
<evidence type="ECO:0000256" key="2">
    <source>
        <dbReference type="ARBA" id="ARBA00022490"/>
    </source>
</evidence>
<dbReference type="PANTHER" id="PTHR13200">
    <property type="entry name" value="EEF1A LYSINE METHYLTRANSFERASE 1"/>
    <property type="match status" value="1"/>
</dbReference>
<dbReference type="PANTHER" id="PTHR13200:SF0">
    <property type="entry name" value="EEF1A LYSINE METHYLTRANSFERASE 1"/>
    <property type="match status" value="1"/>
</dbReference>
<dbReference type="AlphaFoldDB" id="A0AAN8A2C5"/>